<accession>A0A5C4JFN6</accession>
<evidence type="ECO:0000313" key="2">
    <source>
        <dbReference type="EMBL" id="TMR03433.1"/>
    </source>
</evidence>
<dbReference type="Proteomes" id="UP000309174">
    <property type="component" value="Unassembled WGS sequence"/>
</dbReference>
<organism evidence="2 3">
    <name type="scientific">Actinomadura soli</name>
    <dbReference type="NCBI Taxonomy" id="2508997"/>
    <lineage>
        <taxon>Bacteria</taxon>
        <taxon>Bacillati</taxon>
        <taxon>Actinomycetota</taxon>
        <taxon>Actinomycetes</taxon>
        <taxon>Streptosporangiales</taxon>
        <taxon>Thermomonosporaceae</taxon>
        <taxon>Actinomadura</taxon>
    </lineage>
</organism>
<dbReference type="InterPro" id="IPR002559">
    <property type="entry name" value="Transposase_11"/>
</dbReference>
<feature type="domain" description="Transposase IS4-like" evidence="1">
    <location>
        <begin position="106"/>
        <end position="277"/>
    </location>
</feature>
<name>A0A5C4JFN6_9ACTN</name>
<protein>
    <submittedName>
        <fullName evidence="2">Transposase</fullName>
    </submittedName>
</protein>
<proteinExistence type="predicted"/>
<dbReference type="GO" id="GO:0003677">
    <property type="term" value="F:DNA binding"/>
    <property type="evidence" value="ECO:0007669"/>
    <property type="project" value="InterPro"/>
</dbReference>
<reference evidence="2 3" key="1">
    <citation type="submission" date="2019-05" db="EMBL/GenBank/DDBJ databases">
        <title>Draft genome sequence of Actinomadura sp. 14C53.</title>
        <authorList>
            <person name="Saricaoglu S."/>
            <person name="Isik K."/>
        </authorList>
    </citation>
    <scope>NUCLEOTIDE SEQUENCE [LARGE SCALE GENOMIC DNA]</scope>
    <source>
        <strain evidence="2 3">14C53</strain>
    </source>
</reference>
<dbReference type="RefSeq" id="WP_138644894.1">
    <property type="nucleotide sequence ID" value="NZ_VCKW01000040.1"/>
</dbReference>
<keyword evidence="3" id="KW-1185">Reference proteome</keyword>
<dbReference type="OrthoDB" id="4962032at2"/>
<evidence type="ECO:0000259" key="1">
    <source>
        <dbReference type="Pfam" id="PF01609"/>
    </source>
</evidence>
<evidence type="ECO:0000313" key="3">
    <source>
        <dbReference type="Proteomes" id="UP000309174"/>
    </source>
</evidence>
<dbReference type="GO" id="GO:0004803">
    <property type="term" value="F:transposase activity"/>
    <property type="evidence" value="ECO:0007669"/>
    <property type="project" value="InterPro"/>
</dbReference>
<comment type="caution">
    <text evidence="2">The sequence shown here is derived from an EMBL/GenBank/DDBJ whole genome shotgun (WGS) entry which is preliminary data.</text>
</comment>
<dbReference type="AlphaFoldDB" id="A0A5C4JFN6"/>
<gene>
    <name evidence="2" type="ORF">ETD83_10555</name>
</gene>
<dbReference type="Pfam" id="PF01609">
    <property type="entry name" value="DDE_Tnp_1"/>
    <property type="match status" value="1"/>
</dbReference>
<dbReference type="EMBL" id="VCKW01000040">
    <property type="protein sequence ID" value="TMR03433.1"/>
    <property type="molecule type" value="Genomic_DNA"/>
</dbReference>
<dbReference type="GO" id="GO:0006313">
    <property type="term" value="P:DNA transposition"/>
    <property type="evidence" value="ECO:0007669"/>
    <property type="project" value="InterPro"/>
</dbReference>
<sequence length="299" mass="33477">MKTNLDALLTALYVHLDDHVLRSAGRPRRRGPDRVLNDAELVCIAVAQVLLGCDSERRWLRSAHVRIGHLFPRLPGQSEYNRHLRDAAPALYAASMWLVRRIPSWHDRVRLMDGTPLRCGASRATVNRSSLGEVAGYGMDKSHHAFYWGAKLMLITTAEGAVCAFSLAHPKELDERKQAVHLLHVQQAAPGPCPIVCDKGFAGAGVQKAAADLGHVLIRHVRQDEPDPPVVMFPSWLRQRIEAVIWTLKNQLGLERHAARTAEGLWTRLCQRICALNAAIWHNWLISAPVKRSLIAYDH</sequence>